<comment type="pathway">
    <text evidence="9">Carotenoid biosynthesis; staphyloxanthin biosynthesis; staphyloxanthin from farnesyl diphosphate: step 5/5.</text>
</comment>
<gene>
    <name evidence="14" type="ORF">G9Q97_15320</name>
</gene>
<keyword evidence="6 13" id="KW-1133">Transmembrane helix</keyword>
<feature type="transmembrane region" description="Helical" evidence="13">
    <location>
        <begin position="153"/>
        <end position="171"/>
    </location>
</feature>
<evidence type="ECO:0000256" key="12">
    <source>
        <dbReference type="ARBA" id="ARBA00025324"/>
    </source>
</evidence>
<organism evidence="14 15">
    <name type="scientific">Cyclobacterium plantarum</name>
    <dbReference type="NCBI Taxonomy" id="2716263"/>
    <lineage>
        <taxon>Bacteria</taxon>
        <taxon>Pseudomonadati</taxon>
        <taxon>Bacteroidota</taxon>
        <taxon>Cytophagia</taxon>
        <taxon>Cytophagales</taxon>
        <taxon>Cyclobacteriaceae</taxon>
        <taxon>Cyclobacterium</taxon>
    </lineage>
</organism>
<keyword evidence="4 13" id="KW-0812">Transmembrane</keyword>
<keyword evidence="3" id="KW-0808">Transferase</keyword>
<evidence type="ECO:0000313" key="15">
    <source>
        <dbReference type="Proteomes" id="UP000649799"/>
    </source>
</evidence>
<sequence>MGKKIGFPLLSLFLAFRSYEMVKGLLQVSSNGLTVFQSVILAFLIPAFLTGVFAFPGFVFATSRLLPDAYYQIRNPKLLKRVYGLLGVEFFKRMLLFAFWGKEKYRKKYFDGRQSGIMQLDFQTRQSEFGHLGAFILIAFVSFLLLEKGHTLIFLMISVVNIIGNFYPILLQRVHRIRIQRITDTISLQIP</sequence>
<keyword evidence="2" id="KW-1003">Cell membrane</keyword>
<evidence type="ECO:0000256" key="4">
    <source>
        <dbReference type="ARBA" id="ARBA00022692"/>
    </source>
</evidence>
<evidence type="ECO:0000256" key="2">
    <source>
        <dbReference type="ARBA" id="ARBA00022475"/>
    </source>
</evidence>
<keyword evidence="5" id="KW-0732">Signal</keyword>
<evidence type="ECO:0000256" key="7">
    <source>
        <dbReference type="ARBA" id="ARBA00023136"/>
    </source>
</evidence>
<dbReference type="EMBL" id="JAANYN010000006">
    <property type="protein sequence ID" value="NHE58180.1"/>
    <property type="molecule type" value="Genomic_DNA"/>
</dbReference>
<protein>
    <recommendedName>
        <fullName evidence="11">Glycosyl-4,4'-diaponeurosporenoate acyltransferase</fullName>
    </recommendedName>
</protein>
<evidence type="ECO:0000256" key="13">
    <source>
        <dbReference type="SAM" id="Phobius"/>
    </source>
</evidence>
<keyword evidence="15" id="KW-1185">Reference proteome</keyword>
<evidence type="ECO:0000256" key="6">
    <source>
        <dbReference type="ARBA" id="ARBA00022989"/>
    </source>
</evidence>
<proteinExistence type="inferred from homology"/>
<comment type="function">
    <text evidence="12">Catalyzes the acylation of glycosyl-4,4'-diaponeurosporenoate, i.e. the esterification of glucose at the C6'' position with the carboxyl group of the C(15) fatty acid 12-methyltetradecanoic acid, to yield staphyloxanthin. This is the last step in the biosynthesis of this orange pigment, present in most staphylococci strains.</text>
</comment>
<evidence type="ECO:0000256" key="11">
    <source>
        <dbReference type="ARBA" id="ARBA00023667"/>
    </source>
</evidence>
<evidence type="ECO:0000256" key="9">
    <source>
        <dbReference type="ARBA" id="ARBA00023588"/>
    </source>
</evidence>
<evidence type="ECO:0000313" key="14">
    <source>
        <dbReference type="EMBL" id="NHE58180.1"/>
    </source>
</evidence>
<evidence type="ECO:0000256" key="10">
    <source>
        <dbReference type="ARBA" id="ARBA00023603"/>
    </source>
</evidence>
<dbReference type="Proteomes" id="UP000649799">
    <property type="component" value="Unassembled WGS sequence"/>
</dbReference>
<comment type="similarity">
    <text evidence="10">Belongs to the acyltransferase CrtO family.</text>
</comment>
<reference evidence="14 15" key="1">
    <citation type="submission" date="2020-03" db="EMBL/GenBank/DDBJ databases">
        <title>Cyclobacterium plantarum sp. nov., a marine bacterium isolated from a coastal-marine wetland.</title>
        <authorList>
            <person name="Sanchez-Porro C."/>
            <person name="Ventosa A."/>
            <person name="Amoozegar M."/>
        </authorList>
    </citation>
    <scope>NUCLEOTIDE SEQUENCE [LARGE SCALE GENOMIC DNA]</scope>
    <source>
        <strain evidence="14 15">GBPx2</strain>
    </source>
</reference>
<evidence type="ECO:0000256" key="3">
    <source>
        <dbReference type="ARBA" id="ARBA00022679"/>
    </source>
</evidence>
<dbReference type="RefSeq" id="WP_166148319.1">
    <property type="nucleotide sequence ID" value="NZ_JAANYN010000006.1"/>
</dbReference>
<evidence type="ECO:0000256" key="8">
    <source>
        <dbReference type="ARBA" id="ARBA00023315"/>
    </source>
</evidence>
<dbReference type="InterPro" id="IPR044021">
    <property type="entry name" value="CrtO"/>
</dbReference>
<feature type="transmembrane region" description="Helical" evidence="13">
    <location>
        <begin position="82"/>
        <end position="100"/>
    </location>
</feature>
<evidence type="ECO:0000256" key="1">
    <source>
        <dbReference type="ARBA" id="ARBA00004162"/>
    </source>
</evidence>
<name>A0ABX0H9X7_9BACT</name>
<evidence type="ECO:0000256" key="5">
    <source>
        <dbReference type="ARBA" id="ARBA00022729"/>
    </source>
</evidence>
<comment type="subcellular location">
    <subcellularLocation>
        <location evidence="1">Cell membrane</location>
        <topology evidence="1">Single-pass membrane protein</topology>
    </subcellularLocation>
</comment>
<comment type="caution">
    <text evidence="14">The sequence shown here is derived from an EMBL/GenBank/DDBJ whole genome shotgun (WGS) entry which is preliminary data.</text>
</comment>
<dbReference type="Pfam" id="PF18927">
    <property type="entry name" value="CrtO"/>
    <property type="match status" value="1"/>
</dbReference>
<accession>A0ABX0H9X7</accession>
<feature type="transmembrane region" description="Helical" evidence="13">
    <location>
        <begin position="40"/>
        <end position="61"/>
    </location>
</feature>
<keyword evidence="8" id="KW-0012">Acyltransferase</keyword>
<keyword evidence="7 13" id="KW-0472">Membrane</keyword>